<evidence type="ECO:0000259" key="2">
    <source>
        <dbReference type="SMART" id="SM01099"/>
    </source>
</evidence>
<dbReference type="Proteomes" id="UP001189429">
    <property type="component" value="Unassembled WGS sequence"/>
</dbReference>
<feature type="compositionally biased region" description="Low complexity" evidence="1">
    <location>
        <begin position="192"/>
        <end position="204"/>
    </location>
</feature>
<feature type="domain" description="CPW-WPC" evidence="2">
    <location>
        <begin position="133"/>
        <end position="195"/>
    </location>
</feature>
<evidence type="ECO:0000313" key="4">
    <source>
        <dbReference type="Proteomes" id="UP001189429"/>
    </source>
</evidence>
<gene>
    <name evidence="3" type="ORF">PCOR1329_LOCUS81143</name>
</gene>
<name>A0ABN9Y297_9DINO</name>
<feature type="domain" description="CPW-WPC" evidence="2">
    <location>
        <begin position="53"/>
        <end position="123"/>
    </location>
</feature>
<feature type="region of interest" description="Disordered" evidence="1">
    <location>
        <begin position="173"/>
        <end position="213"/>
    </location>
</feature>
<evidence type="ECO:0000256" key="1">
    <source>
        <dbReference type="SAM" id="MobiDB-lite"/>
    </source>
</evidence>
<dbReference type="InterPro" id="IPR006387">
    <property type="entry name" value="CPW_WPC_dom"/>
</dbReference>
<keyword evidence="4" id="KW-1185">Reference proteome</keyword>
<proteinExistence type="predicted"/>
<comment type="caution">
    <text evidence="3">The sequence shown here is derived from an EMBL/GenBank/DDBJ whole genome shotgun (WGS) entry which is preliminary data.</text>
</comment>
<sequence>MARGLASSLLETIVWQPGRHMEPQEMDYVTQSDKPEVYNSPTSKFRKPSLPACLRGTDYGKPCPAGWTEGGSVQSVCKAPPEFVMSTECGNYLGHKDVISGNLSAEKKQELEMQCHVSWPCVDDDYLGDGGYKPNYDEPCPNSWSFQQDGSCAASGIYEGPCVSQKSFLHFTPSMKEGPPGRPTARCRGRWSRFSSPTRSSPPTGGAGPPPRSSVWAHCERAYHNACPVGFHEDDGQGVCHAPPNYPGLEISGCAQFDPHRWTPEMKQSFEKATKGENDEENMARHLCWMTAVTRSARWPGPAAGRRPSSRLAWARC</sequence>
<dbReference type="Pfam" id="PF09717">
    <property type="entry name" value="CPW_WPC"/>
    <property type="match status" value="3"/>
</dbReference>
<organism evidence="3 4">
    <name type="scientific">Prorocentrum cordatum</name>
    <dbReference type="NCBI Taxonomy" id="2364126"/>
    <lineage>
        <taxon>Eukaryota</taxon>
        <taxon>Sar</taxon>
        <taxon>Alveolata</taxon>
        <taxon>Dinophyceae</taxon>
        <taxon>Prorocentrales</taxon>
        <taxon>Prorocentraceae</taxon>
        <taxon>Prorocentrum</taxon>
    </lineage>
</organism>
<reference evidence="3" key="1">
    <citation type="submission" date="2023-10" db="EMBL/GenBank/DDBJ databases">
        <authorList>
            <person name="Chen Y."/>
            <person name="Shah S."/>
            <person name="Dougan E. K."/>
            <person name="Thang M."/>
            <person name="Chan C."/>
        </authorList>
    </citation>
    <scope>NUCLEOTIDE SEQUENCE [LARGE SCALE GENOMIC DNA]</scope>
</reference>
<evidence type="ECO:0000313" key="3">
    <source>
        <dbReference type="EMBL" id="CAK0905429.1"/>
    </source>
</evidence>
<dbReference type="NCBIfam" id="TIGR01492">
    <property type="entry name" value="CPW_WPC"/>
    <property type="match status" value="1"/>
</dbReference>
<dbReference type="SMART" id="SM01099">
    <property type="entry name" value="CPW_WPC"/>
    <property type="match status" value="2"/>
</dbReference>
<dbReference type="EMBL" id="CAUYUJ010021559">
    <property type="protein sequence ID" value="CAK0905429.1"/>
    <property type="molecule type" value="Genomic_DNA"/>
</dbReference>
<protein>
    <recommendedName>
        <fullName evidence="2">CPW-WPC domain-containing protein</fullName>
    </recommendedName>
</protein>
<accession>A0ABN9Y297</accession>